<dbReference type="InterPro" id="IPR050364">
    <property type="entry name" value="Cytochrome_P450_fung"/>
</dbReference>
<evidence type="ECO:0000256" key="4">
    <source>
        <dbReference type="ARBA" id="ARBA00010617"/>
    </source>
</evidence>
<organism evidence="16 17">
    <name type="scientific">Mycena albidolilacea</name>
    <dbReference type="NCBI Taxonomy" id="1033008"/>
    <lineage>
        <taxon>Eukaryota</taxon>
        <taxon>Fungi</taxon>
        <taxon>Dikarya</taxon>
        <taxon>Basidiomycota</taxon>
        <taxon>Agaricomycotina</taxon>
        <taxon>Agaricomycetes</taxon>
        <taxon>Agaricomycetidae</taxon>
        <taxon>Agaricales</taxon>
        <taxon>Marasmiineae</taxon>
        <taxon>Mycenaceae</taxon>
        <taxon>Mycena</taxon>
    </lineage>
</organism>
<evidence type="ECO:0000256" key="12">
    <source>
        <dbReference type="ARBA" id="ARBA00023136"/>
    </source>
</evidence>
<dbReference type="GO" id="GO:0004497">
    <property type="term" value="F:monooxygenase activity"/>
    <property type="evidence" value="ECO:0007669"/>
    <property type="project" value="UniProtKB-KW"/>
</dbReference>
<dbReference type="PANTHER" id="PTHR46300:SF2">
    <property type="entry name" value="CYTOCHROME P450 MONOOXYGENASE ALNH-RELATED"/>
    <property type="match status" value="1"/>
</dbReference>
<dbReference type="GO" id="GO:0016705">
    <property type="term" value="F:oxidoreductase activity, acting on paired donors, with incorporation or reduction of molecular oxygen"/>
    <property type="evidence" value="ECO:0007669"/>
    <property type="project" value="InterPro"/>
</dbReference>
<evidence type="ECO:0000256" key="9">
    <source>
        <dbReference type="ARBA" id="ARBA00023002"/>
    </source>
</evidence>
<dbReference type="SUPFAM" id="SSF48264">
    <property type="entry name" value="Cytochrome P450"/>
    <property type="match status" value="1"/>
</dbReference>
<dbReference type="EMBL" id="JARIHO010000035">
    <property type="protein sequence ID" value="KAJ7331331.1"/>
    <property type="molecule type" value="Genomic_DNA"/>
</dbReference>
<gene>
    <name evidence="16" type="ORF">DFH08DRAFT_708477</name>
</gene>
<evidence type="ECO:0000313" key="16">
    <source>
        <dbReference type="EMBL" id="KAJ7331331.1"/>
    </source>
</evidence>
<dbReference type="PANTHER" id="PTHR46300">
    <property type="entry name" value="P450, PUTATIVE (EUROFUNG)-RELATED-RELATED"/>
    <property type="match status" value="1"/>
</dbReference>
<comment type="caution">
    <text evidence="16">The sequence shown here is derived from an EMBL/GenBank/DDBJ whole genome shotgun (WGS) entry which is preliminary data.</text>
</comment>
<dbReference type="Proteomes" id="UP001218218">
    <property type="component" value="Unassembled WGS sequence"/>
</dbReference>
<keyword evidence="8" id="KW-1133">Transmembrane helix</keyword>
<dbReference type="InterPro" id="IPR036396">
    <property type="entry name" value="Cyt_P450_sf"/>
</dbReference>
<keyword evidence="7 14" id="KW-0479">Metal-binding</keyword>
<dbReference type="GO" id="GO:0016020">
    <property type="term" value="C:membrane"/>
    <property type="evidence" value="ECO:0007669"/>
    <property type="project" value="UniProtKB-SubCell"/>
</dbReference>
<dbReference type="PRINTS" id="PR00463">
    <property type="entry name" value="EP450I"/>
</dbReference>
<dbReference type="InterPro" id="IPR002401">
    <property type="entry name" value="Cyt_P450_E_grp-I"/>
</dbReference>
<name>A0AAD7ELD2_9AGAR</name>
<dbReference type="GO" id="GO:0005506">
    <property type="term" value="F:iron ion binding"/>
    <property type="evidence" value="ECO:0007669"/>
    <property type="project" value="InterPro"/>
</dbReference>
<protein>
    <submittedName>
        <fullName evidence="16">Cytochrome P450</fullName>
    </submittedName>
</protein>
<evidence type="ECO:0000256" key="5">
    <source>
        <dbReference type="ARBA" id="ARBA00022617"/>
    </source>
</evidence>
<evidence type="ECO:0000256" key="15">
    <source>
        <dbReference type="RuleBase" id="RU000461"/>
    </source>
</evidence>
<keyword evidence="11 15" id="KW-0503">Monooxygenase</keyword>
<feature type="binding site" description="axial binding residue" evidence="14">
    <location>
        <position position="73"/>
    </location>
    <ligand>
        <name>heme</name>
        <dbReference type="ChEBI" id="CHEBI:30413"/>
    </ligand>
    <ligandPart>
        <name>Fe</name>
        <dbReference type="ChEBI" id="CHEBI:18248"/>
    </ligandPart>
</feature>
<comment type="pathway">
    <text evidence="3">Secondary metabolite biosynthesis.</text>
</comment>
<evidence type="ECO:0000256" key="6">
    <source>
        <dbReference type="ARBA" id="ARBA00022692"/>
    </source>
</evidence>
<reference evidence="16" key="1">
    <citation type="submission" date="2023-03" db="EMBL/GenBank/DDBJ databases">
        <title>Massive genome expansion in bonnet fungi (Mycena s.s.) driven by repeated elements and novel gene families across ecological guilds.</title>
        <authorList>
            <consortium name="Lawrence Berkeley National Laboratory"/>
            <person name="Harder C.B."/>
            <person name="Miyauchi S."/>
            <person name="Viragh M."/>
            <person name="Kuo A."/>
            <person name="Thoen E."/>
            <person name="Andreopoulos B."/>
            <person name="Lu D."/>
            <person name="Skrede I."/>
            <person name="Drula E."/>
            <person name="Henrissat B."/>
            <person name="Morin E."/>
            <person name="Kohler A."/>
            <person name="Barry K."/>
            <person name="LaButti K."/>
            <person name="Morin E."/>
            <person name="Salamov A."/>
            <person name="Lipzen A."/>
            <person name="Mereny Z."/>
            <person name="Hegedus B."/>
            <person name="Baldrian P."/>
            <person name="Stursova M."/>
            <person name="Weitz H."/>
            <person name="Taylor A."/>
            <person name="Grigoriev I.V."/>
            <person name="Nagy L.G."/>
            <person name="Martin F."/>
            <person name="Kauserud H."/>
        </authorList>
    </citation>
    <scope>NUCLEOTIDE SEQUENCE</scope>
    <source>
        <strain evidence="16">CBHHK002</strain>
    </source>
</reference>
<keyword evidence="6" id="KW-0812">Transmembrane</keyword>
<comment type="similarity">
    <text evidence="4 15">Belongs to the cytochrome P450 family.</text>
</comment>
<evidence type="ECO:0000256" key="2">
    <source>
        <dbReference type="ARBA" id="ARBA00004167"/>
    </source>
</evidence>
<evidence type="ECO:0000256" key="1">
    <source>
        <dbReference type="ARBA" id="ARBA00001971"/>
    </source>
</evidence>
<evidence type="ECO:0000256" key="14">
    <source>
        <dbReference type="PIRSR" id="PIRSR602401-1"/>
    </source>
</evidence>
<accession>A0AAD7ELD2</accession>
<dbReference type="AlphaFoldDB" id="A0AAD7ELD2"/>
<dbReference type="Gene3D" id="1.10.630.10">
    <property type="entry name" value="Cytochrome P450"/>
    <property type="match status" value="1"/>
</dbReference>
<comment type="cofactor">
    <cofactor evidence="1 14">
        <name>heme</name>
        <dbReference type="ChEBI" id="CHEBI:30413"/>
    </cofactor>
</comment>
<feature type="non-terminal residue" evidence="16">
    <location>
        <position position="152"/>
    </location>
</feature>
<dbReference type="InterPro" id="IPR017972">
    <property type="entry name" value="Cyt_P450_CS"/>
</dbReference>
<evidence type="ECO:0000313" key="17">
    <source>
        <dbReference type="Proteomes" id="UP001218218"/>
    </source>
</evidence>
<keyword evidence="17" id="KW-1185">Reference proteome</keyword>
<evidence type="ECO:0000256" key="7">
    <source>
        <dbReference type="ARBA" id="ARBA00022723"/>
    </source>
</evidence>
<evidence type="ECO:0000256" key="3">
    <source>
        <dbReference type="ARBA" id="ARBA00005179"/>
    </source>
</evidence>
<proteinExistence type="inferred from homology"/>
<comment type="subcellular location">
    <subcellularLocation>
        <location evidence="2">Membrane</location>
        <topology evidence="2">Single-pass membrane protein</topology>
    </subcellularLocation>
</comment>
<keyword evidence="12" id="KW-0472">Membrane</keyword>
<evidence type="ECO:0000256" key="10">
    <source>
        <dbReference type="ARBA" id="ARBA00023004"/>
    </source>
</evidence>
<keyword evidence="10 14" id="KW-0408">Iron</keyword>
<evidence type="ECO:0000256" key="11">
    <source>
        <dbReference type="ARBA" id="ARBA00023033"/>
    </source>
</evidence>
<evidence type="ECO:0000256" key="13">
    <source>
        <dbReference type="ARBA" id="ARBA00023180"/>
    </source>
</evidence>
<keyword evidence="5 14" id="KW-0349">Heme</keyword>
<keyword evidence="9 15" id="KW-0560">Oxidoreductase</keyword>
<evidence type="ECO:0000256" key="8">
    <source>
        <dbReference type="ARBA" id="ARBA00022989"/>
    </source>
</evidence>
<keyword evidence="13" id="KW-0325">Glycoprotein</keyword>
<dbReference type="GO" id="GO:0020037">
    <property type="term" value="F:heme binding"/>
    <property type="evidence" value="ECO:0007669"/>
    <property type="project" value="InterPro"/>
</dbReference>
<dbReference type="Pfam" id="PF00067">
    <property type="entry name" value="p450"/>
    <property type="match status" value="1"/>
</dbReference>
<dbReference type="PROSITE" id="PS00086">
    <property type="entry name" value="CYTOCHROME_P450"/>
    <property type="match status" value="1"/>
</dbReference>
<sequence>IPHFITAEDEYQGYRIPANSIVIGNTCSVHSVRRTVYPEPYTFQPERFLLDDGSPNPVVPDPAVAFGYGRRLCPDRHMSSASLWIIVSSVLATFEITKVVDENGSEIEPSYGFDSGLIKQVLAISPEVADNPACAVLLSHPDYRSYPVTVTT</sequence>
<dbReference type="InterPro" id="IPR001128">
    <property type="entry name" value="Cyt_P450"/>
</dbReference>